<accession>A0ABW6BFB9</accession>
<reference evidence="3" key="1">
    <citation type="journal article" date="2019" name="Int. J. Syst. Evol. Microbiol.">
        <title>The Global Catalogue of Microorganisms (GCM) 10K type strain sequencing project: providing services to taxonomists for standard genome sequencing and annotation.</title>
        <authorList>
            <consortium name="The Broad Institute Genomics Platform"/>
            <consortium name="The Broad Institute Genome Sequencing Center for Infectious Disease"/>
            <person name="Wu L."/>
            <person name="Ma J."/>
        </authorList>
    </citation>
    <scope>NUCLEOTIDE SEQUENCE [LARGE SCALE GENOMIC DNA]</scope>
    <source>
        <strain evidence="3">KCTC 22814</strain>
    </source>
</reference>
<organism evidence="2 3">
    <name type="scientific">Sphingobacterium bambusae</name>
    <dbReference type="NCBI Taxonomy" id="662858"/>
    <lineage>
        <taxon>Bacteria</taxon>
        <taxon>Pseudomonadati</taxon>
        <taxon>Bacteroidota</taxon>
        <taxon>Sphingobacteriia</taxon>
        <taxon>Sphingobacteriales</taxon>
        <taxon>Sphingobacteriaceae</taxon>
        <taxon>Sphingobacterium</taxon>
    </lineage>
</organism>
<evidence type="ECO:0000313" key="2">
    <source>
        <dbReference type="EMBL" id="MFD2966550.1"/>
    </source>
</evidence>
<dbReference type="RefSeq" id="WP_320184334.1">
    <property type="nucleotide sequence ID" value="NZ_CP138332.1"/>
</dbReference>
<dbReference type="EMBL" id="JBHUPB010000003">
    <property type="protein sequence ID" value="MFD2966550.1"/>
    <property type="molecule type" value="Genomic_DNA"/>
</dbReference>
<proteinExistence type="predicted"/>
<feature type="domain" description="Peptidase C51" evidence="1">
    <location>
        <begin position="86"/>
        <end position="173"/>
    </location>
</feature>
<gene>
    <name evidence="2" type="ORF">ACFS7Y_04085</name>
</gene>
<protein>
    <submittedName>
        <fullName evidence="2">CHAP domain-containing protein</fullName>
    </submittedName>
</protein>
<dbReference type="Proteomes" id="UP001597525">
    <property type="component" value="Unassembled WGS sequence"/>
</dbReference>
<dbReference type="Pfam" id="PF05257">
    <property type="entry name" value="CHAP"/>
    <property type="match status" value="1"/>
</dbReference>
<keyword evidence="3" id="KW-1185">Reference proteome</keyword>
<comment type="caution">
    <text evidence="2">The sequence shown here is derived from an EMBL/GenBank/DDBJ whole genome shotgun (WGS) entry which is preliminary data.</text>
</comment>
<evidence type="ECO:0000313" key="3">
    <source>
        <dbReference type="Proteomes" id="UP001597525"/>
    </source>
</evidence>
<evidence type="ECO:0000259" key="1">
    <source>
        <dbReference type="Pfam" id="PF05257"/>
    </source>
</evidence>
<sequence>MATMYSLFLGILSLALCLLMGTGHRDLTAAAQREALALRHNGLGLAGLPLRQQIMRIAAGELGVRELSGNNDGERVEAYLRYTHLGKGHAWCAAFVSWCYAQAGQAQPRNPWSPALFPQARRYTLARDNCATAQSVPALADVFGIYSASAKRINHVGLVNGLSHAYILSIEGNVDNRVQAKRRLKSSIAVFANWIDKY</sequence>
<dbReference type="InterPro" id="IPR007921">
    <property type="entry name" value="CHAP_dom"/>
</dbReference>
<name>A0ABW6BFB9_9SPHI</name>